<evidence type="ECO:0000313" key="4">
    <source>
        <dbReference type="Proteomes" id="UP000245168"/>
    </source>
</evidence>
<keyword evidence="2" id="KW-0472">Membrane</keyword>
<organism evidence="3 4">
    <name type="scientific">Marinicauda salina</name>
    <dbReference type="NCBI Taxonomy" id="2135793"/>
    <lineage>
        <taxon>Bacteria</taxon>
        <taxon>Pseudomonadati</taxon>
        <taxon>Pseudomonadota</taxon>
        <taxon>Alphaproteobacteria</taxon>
        <taxon>Maricaulales</taxon>
        <taxon>Maricaulaceae</taxon>
        <taxon>Marinicauda</taxon>
    </lineage>
</organism>
<feature type="region of interest" description="Disordered" evidence="1">
    <location>
        <begin position="1"/>
        <end position="35"/>
    </location>
</feature>
<dbReference type="Proteomes" id="UP000245168">
    <property type="component" value="Unassembled WGS sequence"/>
</dbReference>
<reference evidence="4" key="1">
    <citation type="submission" date="2018-05" db="EMBL/GenBank/DDBJ databases">
        <authorList>
            <person name="Liu B.-T."/>
        </authorList>
    </citation>
    <scope>NUCLEOTIDE SEQUENCE [LARGE SCALE GENOMIC DNA]</scope>
    <source>
        <strain evidence="4">WD6-1</strain>
    </source>
</reference>
<keyword evidence="2" id="KW-1133">Transmembrane helix</keyword>
<keyword evidence="2" id="KW-0812">Transmembrane</keyword>
<evidence type="ECO:0000256" key="1">
    <source>
        <dbReference type="SAM" id="MobiDB-lite"/>
    </source>
</evidence>
<keyword evidence="4" id="KW-1185">Reference proteome</keyword>
<sequence length="176" mass="18850">MSMPAWRTRTGSRSSPTDATARRGETARMPTSPSADRFAHAAGFTLFETLVALAIASSVAATAAAFVRMNSPGPAMTAMIDRTAADLARARLEARRTGRPVDVRVNDEGYAIPALAVVRTWRPGVEARWSRAAETGFELIPGPAAAEPIRLELDYSGLEAEILVRSVSGRIDVRRG</sequence>
<evidence type="ECO:0000313" key="3">
    <source>
        <dbReference type="EMBL" id="PWE18719.1"/>
    </source>
</evidence>
<comment type="caution">
    <text evidence="3">The sequence shown here is derived from an EMBL/GenBank/DDBJ whole genome shotgun (WGS) entry which is preliminary data.</text>
</comment>
<evidence type="ECO:0008006" key="5">
    <source>
        <dbReference type="Google" id="ProtNLM"/>
    </source>
</evidence>
<dbReference type="EMBL" id="QEXV01000001">
    <property type="protein sequence ID" value="PWE18719.1"/>
    <property type="molecule type" value="Genomic_DNA"/>
</dbReference>
<feature type="compositionally biased region" description="Polar residues" evidence="1">
    <location>
        <begin position="9"/>
        <end position="18"/>
    </location>
</feature>
<dbReference type="NCBIfam" id="TIGR02532">
    <property type="entry name" value="IV_pilin_GFxxxE"/>
    <property type="match status" value="1"/>
</dbReference>
<dbReference type="Pfam" id="PF07963">
    <property type="entry name" value="N_methyl"/>
    <property type="match status" value="1"/>
</dbReference>
<feature type="transmembrane region" description="Helical" evidence="2">
    <location>
        <begin position="38"/>
        <end position="67"/>
    </location>
</feature>
<evidence type="ECO:0000256" key="2">
    <source>
        <dbReference type="SAM" id="Phobius"/>
    </source>
</evidence>
<dbReference type="AlphaFoldDB" id="A0A2U2BXL5"/>
<dbReference type="InterPro" id="IPR012902">
    <property type="entry name" value="N_methyl_site"/>
</dbReference>
<gene>
    <name evidence="3" type="ORF">DDZ18_03765</name>
</gene>
<accession>A0A2U2BXL5</accession>
<protein>
    <recommendedName>
        <fullName evidence="5">Type II secretion system protein GspH</fullName>
    </recommendedName>
</protein>
<proteinExistence type="predicted"/>
<name>A0A2U2BXL5_9PROT</name>